<dbReference type="EMBL" id="KN831991">
    <property type="protein sequence ID" value="KIO01113.1"/>
    <property type="molecule type" value="Genomic_DNA"/>
</dbReference>
<keyword evidence="2" id="KW-1185">Reference proteome</keyword>
<sequence>MQTGKTMYVCLEGTHEELTAITSNWLLDGADAHLRSSVASHCLNVPCWVVELAHKRKDPCISTVRKQSVLPSSSPSSEFRGQASR</sequence>
<dbReference type="HOGENOM" id="CLU_2513566_0_0_1"/>
<proteinExistence type="predicted"/>
<dbReference type="AlphaFoldDB" id="A0A0C3IWA5"/>
<evidence type="ECO:0000313" key="2">
    <source>
        <dbReference type="Proteomes" id="UP000054217"/>
    </source>
</evidence>
<reference evidence="1 2" key="1">
    <citation type="submission" date="2014-04" db="EMBL/GenBank/DDBJ databases">
        <authorList>
            <consortium name="DOE Joint Genome Institute"/>
            <person name="Kuo A."/>
            <person name="Kohler A."/>
            <person name="Costa M.D."/>
            <person name="Nagy L.G."/>
            <person name="Floudas D."/>
            <person name="Copeland A."/>
            <person name="Barry K.W."/>
            <person name="Cichocki N."/>
            <person name="Veneault-Fourrey C."/>
            <person name="LaButti K."/>
            <person name="Lindquist E.A."/>
            <person name="Lipzen A."/>
            <person name="Lundell T."/>
            <person name="Morin E."/>
            <person name="Murat C."/>
            <person name="Sun H."/>
            <person name="Tunlid A."/>
            <person name="Henrissat B."/>
            <person name="Grigoriev I.V."/>
            <person name="Hibbett D.S."/>
            <person name="Martin F."/>
            <person name="Nordberg H.P."/>
            <person name="Cantor M.N."/>
            <person name="Hua S.X."/>
        </authorList>
    </citation>
    <scope>NUCLEOTIDE SEQUENCE [LARGE SCALE GENOMIC DNA]</scope>
    <source>
        <strain evidence="1 2">Marx 270</strain>
    </source>
</reference>
<gene>
    <name evidence="1" type="ORF">M404DRAFT_1003390</name>
</gene>
<dbReference type="Proteomes" id="UP000054217">
    <property type="component" value="Unassembled WGS sequence"/>
</dbReference>
<reference evidence="2" key="2">
    <citation type="submission" date="2015-01" db="EMBL/GenBank/DDBJ databases">
        <title>Evolutionary Origins and Diversification of the Mycorrhizal Mutualists.</title>
        <authorList>
            <consortium name="DOE Joint Genome Institute"/>
            <consortium name="Mycorrhizal Genomics Consortium"/>
            <person name="Kohler A."/>
            <person name="Kuo A."/>
            <person name="Nagy L.G."/>
            <person name="Floudas D."/>
            <person name="Copeland A."/>
            <person name="Barry K.W."/>
            <person name="Cichocki N."/>
            <person name="Veneault-Fourrey C."/>
            <person name="LaButti K."/>
            <person name="Lindquist E.A."/>
            <person name="Lipzen A."/>
            <person name="Lundell T."/>
            <person name="Morin E."/>
            <person name="Murat C."/>
            <person name="Riley R."/>
            <person name="Ohm R."/>
            <person name="Sun H."/>
            <person name="Tunlid A."/>
            <person name="Henrissat B."/>
            <person name="Grigoriev I.V."/>
            <person name="Hibbett D.S."/>
            <person name="Martin F."/>
        </authorList>
    </citation>
    <scope>NUCLEOTIDE SEQUENCE [LARGE SCALE GENOMIC DNA]</scope>
    <source>
        <strain evidence="2">Marx 270</strain>
    </source>
</reference>
<evidence type="ECO:0000313" key="1">
    <source>
        <dbReference type="EMBL" id="KIO01113.1"/>
    </source>
</evidence>
<protein>
    <submittedName>
        <fullName evidence="1">Uncharacterized protein</fullName>
    </submittedName>
</protein>
<name>A0A0C3IWA5_PISTI</name>
<accession>A0A0C3IWA5</accession>
<dbReference type="InParanoid" id="A0A0C3IWA5"/>
<organism evidence="1 2">
    <name type="scientific">Pisolithus tinctorius Marx 270</name>
    <dbReference type="NCBI Taxonomy" id="870435"/>
    <lineage>
        <taxon>Eukaryota</taxon>
        <taxon>Fungi</taxon>
        <taxon>Dikarya</taxon>
        <taxon>Basidiomycota</taxon>
        <taxon>Agaricomycotina</taxon>
        <taxon>Agaricomycetes</taxon>
        <taxon>Agaricomycetidae</taxon>
        <taxon>Boletales</taxon>
        <taxon>Sclerodermatineae</taxon>
        <taxon>Pisolithaceae</taxon>
        <taxon>Pisolithus</taxon>
    </lineage>
</organism>